<dbReference type="Proteomes" id="UP000285961">
    <property type="component" value="Unassembled WGS sequence"/>
</dbReference>
<protein>
    <submittedName>
        <fullName evidence="2">Glutathione S-transferase family protein</fullName>
    </submittedName>
</protein>
<accession>A0A419ES68</accession>
<dbReference type="Gene3D" id="1.20.1050.10">
    <property type="match status" value="1"/>
</dbReference>
<dbReference type="GO" id="GO:0016740">
    <property type="term" value="F:transferase activity"/>
    <property type="evidence" value="ECO:0007669"/>
    <property type="project" value="UniProtKB-KW"/>
</dbReference>
<dbReference type="GO" id="GO:0005737">
    <property type="term" value="C:cytoplasm"/>
    <property type="evidence" value="ECO:0007669"/>
    <property type="project" value="TreeGrafter"/>
</dbReference>
<dbReference type="InterPro" id="IPR050931">
    <property type="entry name" value="Mito_Protein_Transport_Metaxin"/>
</dbReference>
<dbReference type="Gene3D" id="3.40.30.10">
    <property type="entry name" value="Glutaredoxin"/>
    <property type="match status" value="1"/>
</dbReference>
<proteinExistence type="predicted"/>
<keyword evidence="2" id="KW-0808">Transferase</keyword>
<dbReference type="PANTHER" id="PTHR12289:SF67">
    <property type="match status" value="1"/>
</dbReference>
<evidence type="ECO:0000313" key="3">
    <source>
        <dbReference type="Proteomes" id="UP000285961"/>
    </source>
</evidence>
<dbReference type="Pfam" id="PF13410">
    <property type="entry name" value="GST_C_2"/>
    <property type="match status" value="1"/>
</dbReference>
<dbReference type="InterPro" id="IPR036249">
    <property type="entry name" value="Thioredoxin-like_sf"/>
</dbReference>
<sequence>MSKYKLIGTECSLYSGKARAYLRYKGVPFDEILCTAEVYETIIIPRIGDNIIPVLISPEDIAVQDTTEIIDSLEERFTDASVYPKTPLQRLVALLFEVYGDEWLLIPAMYYRWWFKKDNYDFIVSEFGKTSMPDALPEIQRATGEMIAGFFGGLLPALGVSDRNHKQIEEWYESFLDCFNEHLKSHPFLLGTRPSVGDFGLMGPLYAHLYRDPYPGRLMRSRAPLVARWVERMNAPEPNSGQFLRDDEISETLCPILRMMFDEMFPPMLDTVEKLGKWLDQHPEEEIPESLGRHKFSIRGAKEMRNIRPYNQWMFQRPIEHYQSLSGAEKEGADKFLKALGGYEGMQVTIRRRIERVNHKLVPE</sequence>
<dbReference type="Pfam" id="PF13417">
    <property type="entry name" value="GST_N_3"/>
    <property type="match status" value="1"/>
</dbReference>
<dbReference type="SUPFAM" id="SSF52833">
    <property type="entry name" value="Thioredoxin-like"/>
    <property type="match status" value="1"/>
</dbReference>
<name>A0A419ES68_9BACT</name>
<dbReference type="InterPro" id="IPR004045">
    <property type="entry name" value="Glutathione_S-Trfase_N"/>
</dbReference>
<dbReference type="EMBL" id="QZKI01000118">
    <property type="protein sequence ID" value="RJP66276.1"/>
    <property type="molecule type" value="Genomic_DNA"/>
</dbReference>
<dbReference type="PANTHER" id="PTHR12289">
    <property type="entry name" value="METAXIN RELATED"/>
    <property type="match status" value="1"/>
</dbReference>
<dbReference type="SUPFAM" id="SSF47616">
    <property type="entry name" value="GST C-terminal domain-like"/>
    <property type="match status" value="1"/>
</dbReference>
<reference evidence="2 3" key="1">
    <citation type="journal article" date="2017" name="ISME J.">
        <title>Energy and carbon metabolisms in a deep terrestrial subsurface fluid microbial community.</title>
        <authorList>
            <person name="Momper L."/>
            <person name="Jungbluth S.P."/>
            <person name="Lee M.D."/>
            <person name="Amend J.P."/>
        </authorList>
    </citation>
    <scope>NUCLEOTIDE SEQUENCE [LARGE SCALE GENOMIC DNA]</scope>
    <source>
        <strain evidence="2">SURF_17</strain>
    </source>
</reference>
<evidence type="ECO:0000313" key="2">
    <source>
        <dbReference type="EMBL" id="RJP66276.1"/>
    </source>
</evidence>
<feature type="domain" description="GST N-terminal" evidence="1">
    <location>
        <begin position="6"/>
        <end position="78"/>
    </location>
</feature>
<organism evidence="2 3">
    <name type="scientific">Candidatus Abyssobacteria bacterium SURF_17</name>
    <dbReference type="NCBI Taxonomy" id="2093361"/>
    <lineage>
        <taxon>Bacteria</taxon>
        <taxon>Pseudomonadati</taxon>
        <taxon>Candidatus Hydrogenedentota</taxon>
        <taxon>Candidatus Abyssobacteria</taxon>
    </lineage>
</organism>
<gene>
    <name evidence="2" type="ORF">C4532_16460</name>
</gene>
<dbReference type="InterPro" id="IPR036282">
    <property type="entry name" value="Glutathione-S-Trfase_C_sf"/>
</dbReference>
<comment type="caution">
    <text evidence="2">The sequence shown here is derived from an EMBL/GenBank/DDBJ whole genome shotgun (WGS) entry which is preliminary data.</text>
</comment>
<evidence type="ECO:0000259" key="1">
    <source>
        <dbReference type="Pfam" id="PF13417"/>
    </source>
</evidence>
<dbReference type="AlphaFoldDB" id="A0A419ES68"/>